<dbReference type="Pfam" id="PF01425">
    <property type="entry name" value="Amidase"/>
    <property type="match status" value="1"/>
</dbReference>
<accession>A0ABY7VWW7</accession>
<dbReference type="HAMAP" id="MF_00120">
    <property type="entry name" value="GatA"/>
    <property type="match status" value="1"/>
</dbReference>
<dbReference type="NCBIfam" id="TIGR00132">
    <property type="entry name" value="gatA"/>
    <property type="match status" value="1"/>
</dbReference>
<evidence type="ECO:0000256" key="10">
    <source>
        <dbReference type="HAMAP-Rule" id="MF_00120"/>
    </source>
</evidence>
<gene>
    <name evidence="10 12" type="primary">gatA</name>
    <name evidence="12" type="ORF">PQO03_05350</name>
</gene>
<reference evidence="12 13" key="1">
    <citation type="submission" date="2023-02" db="EMBL/GenBank/DDBJ databases">
        <title>Genome sequence of Lentisphaera profundi SAORIC-696.</title>
        <authorList>
            <person name="Kim e."/>
            <person name="Cho J.-C."/>
            <person name="Choi A."/>
            <person name="Kang I."/>
        </authorList>
    </citation>
    <scope>NUCLEOTIDE SEQUENCE [LARGE SCALE GENOMIC DNA]</scope>
    <source>
        <strain evidence="12 13">SAORIC-696</strain>
    </source>
</reference>
<sequence>MSLINLSLHEAADKLAAGKVTSRALCEALLARVDQVEDKVGALVSINAERILAAADAADARRAAGTAIGRYDGLPITIKDNIIEEGEEAKCASSILDGLTNVYDSTVVRKLKEAGCVIFGRANMDEFAMGSTTETSQVKKTRNPHDLDCVPGGSSGGSAAGVASKEFLGALGSDTGGSIRQPASFCGIVGLKPTYGLVSRFGLVAFASSLDQIGPMSKDVQDSALMLDIINGECEKDSTAIPGKITNFEASLEGADVKGMKLGVPAEYFDVEGMEEDVKASVQAAIAKLEAMGAEIVPISLPHTKYAIATYYVIATAEACTNLARFDGIRYGKRYTETDDIIETYFESRSRGFGPEVQRRIMLGTYVLSSYEDHKYYHRAQKVRTLIRNDFEKAYEQCDLIVAPVSPETAFKSGESSDDPMKMYLADILTTSANLAGICGISVPCGKDSKNMPIGLQIMGPAMGEKKLLQAAYAYEQGAAVELKEVEL</sequence>
<feature type="domain" description="Amidase" evidence="11">
    <location>
        <begin position="25"/>
        <end position="469"/>
    </location>
</feature>
<dbReference type="RefSeq" id="WP_274151722.1">
    <property type="nucleotide sequence ID" value="NZ_CP117811.1"/>
</dbReference>
<evidence type="ECO:0000256" key="9">
    <source>
        <dbReference type="ARBA" id="ARBA00047407"/>
    </source>
</evidence>
<dbReference type="Proteomes" id="UP001214250">
    <property type="component" value="Chromosome 1"/>
</dbReference>
<dbReference type="EC" id="6.3.5.7" evidence="3 10"/>
<evidence type="ECO:0000256" key="1">
    <source>
        <dbReference type="ARBA" id="ARBA00008069"/>
    </source>
</evidence>
<evidence type="ECO:0000256" key="3">
    <source>
        <dbReference type="ARBA" id="ARBA00012739"/>
    </source>
</evidence>
<dbReference type="InterPro" id="IPR000120">
    <property type="entry name" value="Amidase"/>
</dbReference>
<dbReference type="SUPFAM" id="SSF75304">
    <property type="entry name" value="Amidase signature (AS) enzymes"/>
    <property type="match status" value="1"/>
</dbReference>
<keyword evidence="6 10" id="KW-0547">Nucleotide-binding</keyword>
<dbReference type="PROSITE" id="PS00571">
    <property type="entry name" value="AMIDASES"/>
    <property type="match status" value="1"/>
</dbReference>
<evidence type="ECO:0000256" key="8">
    <source>
        <dbReference type="ARBA" id="ARBA00022917"/>
    </source>
</evidence>
<dbReference type="PANTHER" id="PTHR11895:SF151">
    <property type="entry name" value="GLUTAMYL-TRNA(GLN) AMIDOTRANSFERASE SUBUNIT A"/>
    <property type="match status" value="1"/>
</dbReference>
<dbReference type="EMBL" id="CP117811">
    <property type="protein sequence ID" value="WDE97377.1"/>
    <property type="molecule type" value="Genomic_DNA"/>
</dbReference>
<evidence type="ECO:0000256" key="7">
    <source>
        <dbReference type="ARBA" id="ARBA00022840"/>
    </source>
</evidence>
<comment type="subunit">
    <text evidence="2 10">Heterotrimer of A, B and C subunits.</text>
</comment>
<keyword evidence="5 10" id="KW-0436">Ligase</keyword>
<name>A0ABY7VWW7_9BACT</name>
<comment type="function">
    <text evidence="10">Allows the formation of correctly charged Gln-tRNA(Gln) through the transamidation of misacylated Glu-tRNA(Gln) in organisms which lack glutaminyl-tRNA synthetase. The reaction takes place in the presence of glutamine and ATP through an activated gamma-phospho-Glu-tRNA(Gln).</text>
</comment>
<evidence type="ECO:0000313" key="13">
    <source>
        <dbReference type="Proteomes" id="UP001214250"/>
    </source>
</evidence>
<keyword evidence="7 10" id="KW-0067">ATP-binding</keyword>
<feature type="active site" description="Charge relay system" evidence="10">
    <location>
        <position position="79"/>
    </location>
</feature>
<comment type="catalytic activity">
    <reaction evidence="9 10">
        <text>L-glutamyl-tRNA(Gln) + L-glutamine + ATP + H2O = L-glutaminyl-tRNA(Gln) + L-glutamate + ADP + phosphate + H(+)</text>
        <dbReference type="Rhea" id="RHEA:17521"/>
        <dbReference type="Rhea" id="RHEA-COMP:9681"/>
        <dbReference type="Rhea" id="RHEA-COMP:9684"/>
        <dbReference type="ChEBI" id="CHEBI:15377"/>
        <dbReference type="ChEBI" id="CHEBI:15378"/>
        <dbReference type="ChEBI" id="CHEBI:29985"/>
        <dbReference type="ChEBI" id="CHEBI:30616"/>
        <dbReference type="ChEBI" id="CHEBI:43474"/>
        <dbReference type="ChEBI" id="CHEBI:58359"/>
        <dbReference type="ChEBI" id="CHEBI:78520"/>
        <dbReference type="ChEBI" id="CHEBI:78521"/>
        <dbReference type="ChEBI" id="CHEBI:456216"/>
        <dbReference type="EC" id="6.3.5.7"/>
    </reaction>
</comment>
<dbReference type="Gene3D" id="3.90.1300.10">
    <property type="entry name" value="Amidase signature (AS) domain"/>
    <property type="match status" value="1"/>
</dbReference>
<dbReference type="InterPro" id="IPR004412">
    <property type="entry name" value="GatA"/>
</dbReference>
<feature type="active site" description="Acyl-ester intermediate" evidence="10">
    <location>
        <position position="178"/>
    </location>
</feature>
<evidence type="ECO:0000259" key="11">
    <source>
        <dbReference type="Pfam" id="PF01425"/>
    </source>
</evidence>
<dbReference type="InterPro" id="IPR023631">
    <property type="entry name" value="Amidase_dom"/>
</dbReference>
<feature type="active site" description="Charge relay system" evidence="10">
    <location>
        <position position="154"/>
    </location>
</feature>
<dbReference type="PANTHER" id="PTHR11895">
    <property type="entry name" value="TRANSAMIDASE"/>
    <property type="match status" value="1"/>
</dbReference>
<organism evidence="12 13">
    <name type="scientific">Lentisphaera profundi</name>
    <dbReference type="NCBI Taxonomy" id="1658616"/>
    <lineage>
        <taxon>Bacteria</taxon>
        <taxon>Pseudomonadati</taxon>
        <taxon>Lentisphaerota</taxon>
        <taxon>Lentisphaeria</taxon>
        <taxon>Lentisphaerales</taxon>
        <taxon>Lentisphaeraceae</taxon>
        <taxon>Lentisphaera</taxon>
    </lineage>
</organism>
<proteinExistence type="inferred from homology"/>
<keyword evidence="13" id="KW-1185">Reference proteome</keyword>
<evidence type="ECO:0000256" key="6">
    <source>
        <dbReference type="ARBA" id="ARBA00022741"/>
    </source>
</evidence>
<evidence type="ECO:0000313" key="12">
    <source>
        <dbReference type="EMBL" id="WDE97377.1"/>
    </source>
</evidence>
<evidence type="ECO:0000256" key="2">
    <source>
        <dbReference type="ARBA" id="ARBA00011123"/>
    </source>
</evidence>
<evidence type="ECO:0000256" key="4">
    <source>
        <dbReference type="ARBA" id="ARBA00014428"/>
    </source>
</evidence>
<protein>
    <recommendedName>
        <fullName evidence="4 10">Glutamyl-tRNA(Gln) amidotransferase subunit A</fullName>
        <shortName evidence="10">Glu-ADT subunit A</shortName>
        <ecNumber evidence="3 10">6.3.5.7</ecNumber>
    </recommendedName>
</protein>
<dbReference type="InterPro" id="IPR020556">
    <property type="entry name" value="Amidase_CS"/>
</dbReference>
<dbReference type="InterPro" id="IPR036928">
    <property type="entry name" value="AS_sf"/>
</dbReference>
<keyword evidence="8 10" id="KW-0648">Protein biosynthesis</keyword>
<evidence type="ECO:0000256" key="5">
    <source>
        <dbReference type="ARBA" id="ARBA00022598"/>
    </source>
</evidence>
<comment type="similarity">
    <text evidence="1 10">Belongs to the amidase family. GatA subfamily.</text>
</comment>